<dbReference type="SMART" id="SM00278">
    <property type="entry name" value="HhH1"/>
    <property type="match status" value="2"/>
</dbReference>
<dbReference type="GO" id="GO:0048476">
    <property type="term" value="C:Holliday junction resolvase complex"/>
    <property type="evidence" value="ECO:0007669"/>
    <property type="project" value="UniProtKB-UniRule"/>
</dbReference>
<comment type="function">
    <text evidence="6">The RuvA-RuvB-RuvC complex processes Holliday junction (HJ) DNA during genetic recombination and DNA repair, while the RuvA-RuvB complex plays an important role in the rescue of blocked DNA replication forks via replication fork reversal (RFR). RuvA specifically binds to HJ cruciform DNA, conferring on it an open structure. The RuvB hexamer acts as an ATP-dependent pump, pulling dsDNA into and through the RuvAB complex. HJ branch migration allows RuvC to scan DNA until it finds its consensus sequence, where it cleaves and resolves the cruciform DNA.</text>
</comment>
<evidence type="ECO:0000256" key="3">
    <source>
        <dbReference type="ARBA" id="ARBA00023125"/>
    </source>
</evidence>
<dbReference type="GO" id="GO:0000400">
    <property type="term" value="F:four-way junction DNA binding"/>
    <property type="evidence" value="ECO:0007669"/>
    <property type="project" value="UniProtKB-UniRule"/>
</dbReference>
<dbReference type="Pfam" id="PF14520">
    <property type="entry name" value="HHH_5"/>
    <property type="match status" value="1"/>
</dbReference>
<keyword evidence="9" id="KW-0547">Nucleotide-binding</keyword>
<dbReference type="InterPro" id="IPR013849">
    <property type="entry name" value="DNA_helicase_Holl-junc_RuvA_I"/>
</dbReference>
<keyword evidence="9" id="KW-0067">ATP-binding</keyword>
<dbReference type="InterPro" id="IPR011114">
    <property type="entry name" value="RuvA_C"/>
</dbReference>
<keyword evidence="9" id="KW-0378">Hydrolase</keyword>
<evidence type="ECO:0000256" key="4">
    <source>
        <dbReference type="ARBA" id="ARBA00023172"/>
    </source>
</evidence>
<reference evidence="11 12" key="1">
    <citation type="journal article" date="2020" name="Front. Microbiol.">
        <title>Single-cell genomics of novel Actinobacteria with the Wood-Ljungdahl pathway discovered in a serpentinizing system.</title>
        <authorList>
            <person name="Merino N."/>
            <person name="Kawai M."/>
            <person name="Boyd E.S."/>
            <person name="Colman D.R."/>
            <person name="McGlynn S.E."/>
            <person name="Nealson K.H."/>
            <person name="Kurokawa K."/>
            <person name="Hongoh Y."/>
        </authorList>
    </citation>
    <scope>NUCLEOTIDE SEQUENCE [LARGE SCALE GENOMIC DNA]</scope>
    <source>
        <strain evidence="8 12">S03</strain>
        <strain evidence="9 13">S34</strain>
        <strain evidence="10 11">S44</strain>
    </source>
</reference>
<dbReference type="NCBIfam" id="TIGR00084">
    <property type="entry name" value="ruvA"/>
    <property type="match status" value="1"/>
</dbReference>
<evidence type="ECO:0000313" key="11">
    <source>
        <dbReference type="Proteomes" id="UP000561271"/>
    </source>
</evidence>
<dbReference type="Proteomes" id="UP000574717">
    <property type="component" value="Unassembled WGS sequence"/>
</dbReference>
<evidence type="ECO:0000256" key="2">
    <source>
        <dbReference type="ARBA" id="ARBA00022763"/>
    </source>
</evidence>
<dbReference type="Gene3D" id="2.40.50.140">
    <property type="entry name" value="Nucleic acid-binding proteins"/>
    <property type="match status" value="1"/>
</dbReference>
<comment type="subcellular location">
    <subcellularLocation>
        <location evidence="6">Cytoplasm</location>
    </subcellularLocation>
</comment>
<keyword evidence="1 6" id="KW-0963">Cytoplasm</keyword>
<keyword evidence="5 6" id="KW-0234">DNA repair</keyword>
<dbReference type="Proteomes" id="UP000588083">
    <property type="component" value="Unassembled WGS sequence"/>
</dbReference>
<dbReference type="InterPro" id="IPR003583">
    <property type="entry name" value="Hlx-hairpin-Hlx_DNA-bd_motif"/>
</dbReference>
<dbReference type="Gene3D" id="1.10.8.10">
    <property type="entry name" value="DNA helicase RuvA subunit, C-terminal domain"/>
    <property type="match status" value="1"/>
</dbReference>
<feature type="domain" description="Helix-hairpin-helix DNA-binding motif class 1" evidence="7">
    <location>
        <begin position="108"/>
        <end position="127"/>
    </location>
</feature>
<dbReference type="Proteomes" id="UP000561271">
    <property type="component" value="Unassembled WGS sequence"/>
</dbReference>
<feature type="region of interest" description="Domain III" evidence="6">
    <location>
        <begin position="148"/>
        <end position="199"/>
    </location>
</feature>
<dbReference type="InterPro" id="IPR036267">
    <property type="entry name" value="RuvA_C_sf"/>
</dbReference>
<dbReference type="SUPFAM" id="SSF50249">
    <property type="entry name" value="Nucleic acid-binding proteins"/>
    <property type="match status" value="1"/>
</dbReference>
<keyword evidence="13" id="KW-1185">Reference proteome</keyword>
<dbReference type="InterPro" id="IPR012340">
    <property type="entry name" value="NA-bd_OB-fold"/>
</dbReference>
<evidence type="ECO:0000313" key="9">
    <source>
        <dbReference type="EMBL" id="GFP30804.1"/>
    </source>
</evidence>
<dbReference type="AlphaFoldDB" id="A0A6V8PGH0"/>
<dbReference type="EMBL" id="BLRU01000067">
    <property type="protein sequence ID" value="GFP19366.1"/>
    <property type="molecule type" value="Genomic_DNA"/>
</dbReference>
<keyword evidence="2 6" id="KW-0227">DNA damage</keyword>
<comment type="similarity">
    <text evidence="6">Belongs to the RuvA family.</text>
</comment>
<dbReference type="GO" id="GO:0006310">
    <property type="term" value="P:DNA recombination"/>
    <property type="evidence" value="ECO:0007669"/>
    <property type="project" value="UniProtKB-UniRule"/>
</dbReference>
<comment type="caution">
    <text evidence="9">The sequence shown here is derived from an EMBL/GenBank/DDBJ whole genome shotgun (WGS) entry which is preliminary data.</text>
</comment>
<comment type="caution">
    <text evidence="6">Lacks conserved residue(s) required for the propagation of feature annotation.</text>
</comment>
<accession>A0A6V8PGH0</accession>
<evidence type="ECO:0000313" key="12">
    <source>
        <dbReference type="Proteomes" id="UP000574717"/>
    </source>
</evidence>
<name>A0A6V8PGH0_9ACTN</name>
<keyword evidence="9" id="KW-0347">Helicase</keyword>
<dbReference type="InterPro" id="IPR010994">
    <property type="entry name" value="RuvA_2-like"/>
</dbReference>
<dbReference type="SUPFAM" id="SSF47781">
    <property type="entry name" value="RuvA domain 2-like"/>
    <property type="match status" value="1"/>
</dbReference>
<dbReference type="HAMAP" id="MF_00031">
    <property type="entry name" value="DNA_HJ_migration_RuvA"/>
    <property type="match status" value="1"/>
</dbReference>
<dbReference type="GO" id="GO:0009379">
    <property type="term" value="C:Holliday junction helicase complex"/>
    <property type="evidence" value="ECO:0007669"/>
    <property type="project" value="InterPro"/>
</dbReference>
<comment type="subunit">
    <text evidence="6">Homotetramer. Forms an RuvA(8)-RuvB(12)-Holliday junction (HJ) complex. HJ DNA is sandwiched between 2 RuvA tetramers; dsDNA enters through RuvA and exits via RuvB. An RuvB hexamer assembles on each DNA strand where it exits the tetramer. Each RuvB hexamer is contacted by two RuvA subunits (via domain III) on 2 adjacent RuvB subunits; this complex drives branch migration. In the full resolvosome a probable DNA-RuvA(4)-RuvB(12)-RuvC(2) complex forms which resolves the HJ.</text>
</comment>
<evidence type="ECO:0000256" key="5">
    <source>
        <dbReference type="ARBA" id="ARBA00023204"/>
    </source>
</evidence>
<gene>
    <name evidence="6" type="primary">ruvA</name>
    <name evidence="8" type="ORF">HKBW3S03_00871</name>
    <name evidence="9" type="ORF">HKBW3S34_01724</name>
    <name evidence="10" type="ORF">HKBW3S44_00939</name>
</gene>
<evidence type="ECO:0000313" key="8">
    <source>
        <dbReference type="EMBL" id="GFP19366.1"/>
    </source>
</evidence>
<feature type="domain" description="Helix-hairpin-helix DNA-binding motif class 1" evidence="7">
    <location>
        <begin position="73"/>
        <end position="92"/>
    </location>
</feature>
<dbReference type="CDD" id="cd14332">
    <property type="entry name" value="UBA_RuvA_C"/>
    <property type="match status" value="1"/>
</dbReference>
<dbReference type="EMBL" id="BLSC01000065">
    <property type="protein sequence ID" value="GFP37259.1"/>
    <property type="molecule type" value="Genomic_DNA"/>
</dbReference>
<feature type="region of interest" description="Domain I" evidence="6">
    <location>
        <begin position="1"/>
        <end position="64"/>
    </location>
</feature>
<proteinExistence type="inferred from homology"/>
<dbReference type="Pfam" id="PF01330">
    <property type="entry name" value="RuvA_N"/>
    <property type="match status" value="1"/>
</dbReference>
<dbReference type="GO" id="GO:0005737">
    <property type="term" value="C:cytoplasm"/>
    <property type="evidence" value="ECO:0007669"/>
    <property type="project" value="UniProtKB-SubCell"/>
</dbReference>
<evidence type="ECO:0000313" key="13">
    <source>
        <dbReference type="Proteomes" id="UP000588083"/>
    </source>
</evidence>
<evidence type="ECO:0000313" key="10">
    <source>
        <dbReference type="EMBL" id="GFP37259.1"/>
    </source>
</evidence>
<protein>
    <recommendedName>
        <fullName evidence="6">Holliday junction branch migration complex subunit RuvA</fullName>
    </recommendedName>
</protein>
<keyword evidence="3 6" id="KW-0238">DNA-binding</keyword>
<dbReference type="EMBL" id="BLRZ01000106">
    <property type="protein sequence ID" value="GFP30804.1"/>
    <property type="molecule type" value="Genomic_DNA"/>
</dbReference>
<dbReference type="SUPFAM" id="SSF46929">
    <property type="entry name" value="DNA helicase RuvA subunit, C-terminal domain"/>
    <property type="match status" value="1"/>
</dbReference>
<dbReference type="GO" id="GO:0005524">
    <property type="term" value="F:ATP binding"/>
    <property type="evidence" value="ECO:0007669"/>
    <property type="project" value="InterPro"/>
</dbReference>
<dbReference type="GO" id="GO:0009378">
    <property type="term" value="F:four-way junction helicase activity"/>
    <property type="evidence" value="ECO:0007669"/>
    <property type="project" value="InterPro"/>
</dbReference>
<dbReference type="RefSeq" id="WP_176231516.1">
    <property type="nucleotide sequence ID" value="NZ_BLRU01000067.1"/>
</dbReference>
<dbReference type="GO" id="GO:0006281">
    <property type="term" value="P:DNA repair"/>
    <property type="evidence" value="ECO:0007669"/>
    <property type="project" value="UniProtKB-UniRule"/>
</dbReference>
<dbReference type="Gene3D" id="1.10.150.20">
    <property type="entry name" value="5' to 3' exonuclease, C-terminal subdomain"/>
    <property type="match status" value="1"/>
</dbReference>
<evidence type="ECO:0000256" key="1">
    <source>
        <dbReference type="ARBA" id="ARBA00022490"/>
    </source>
</evidence>
<comment type="domain">
    <text evidence="6">Has three domains with a flexible linker between the domains II and III and assumes an 'L' shape. Domain III is highly mobile and contacts RuvB.</text>
</comment>
<sequence length="199" mass="22441">MIGSVKGRIEEKGYNCVIVDVNGVGYEIVVSARTLASLPEKGSPIRLYTFTYLREDVLRLYGFIRKEERQLFEKLISISGIGPKVAMAILSFFSVDEFRRAVMTRDVEFISTVPGIGKKTASRLILEMKEKIGLPELEFAAEVGMSEEERSAYADARAALLELGYTSRDVDSIFKSYRKEGPERPSVEDMVKFALRHKI</sequence>
<organism evidence="9 13">
    <name type="scientific">Candidatus Hakubella thermalkaliphila</name>
    <dbReference type="NCBI Taxonomy" id="2754717"/>
    <lineage>
        <taxon>Bacteria</taxon>
        <taxon>Bacillati</taxon>
        <taxon>Actinomycetota</taxon>
        <taxon>Actinomycetota incertae sedis</taxon>
        <taxon>Candidatus Hakubellales</taxon>
        <taxon>Candidatus Hakubellaceae</taxon>
        <taxon>Candidatus Hakubella</taxon>
    </lineage>
</organism>
<evidence type="ECO:0000256" key="6">
    <source>
        <dbReference type="HAMAP-Rule" id="MF_00031"/>
    </source>
</evidence>
<keyword evidence="4 6" id="KW-0233">DNA recombination</keyword>
<dbReference type="InterPro" id="IPR000085">
    <property type="entry name" value="RuvA"/>
</dbReference>
<evidence type="ECO:0000259" key="7">
    <source>
        <dbReference type="SMART" id="SM00278"/>
    </source>
</evidence>